<organism evidence="1 2">
    <name type="scientific">Microbacterium murale</name>
    <dbReference type="NCBI Taxonomy" id="1081040"/>
    <lineage>
        <taxon>Bacteria</taxon>
        <taxon>Bacillati</taxon>
        <taxon>Actinomycetota</taxon>
        <taxon>Actinomycetes</taxon>
        <taxon>Micrococcales</taxon>
        <taxon>Microbacteriaceae</taxon>
        <taxon>Microbacterium</taxon>
    </lineage>
</organism>
<accession>A0ABU0P3H0</accession>
<reference evidence="1 2" key="1">
    <citation type="submission" date="2023-07" db="EMBL/GenBank/DDBJ databases">
        <title>Comparative genomics of wheat-associated soil bacteria to identify genetic determinants of phenazine resistance.</title>
        <authorList>
            <person name="Mouncey N."/>
        </authorList>
    </citation>
    <scope>NUCLEOTIDE SEQUENCE [LARGE SCALE GENOMIC DNA]</scope>
    <source>
        <strain evidence="1 2">W2I7</strain>
    </source>
</reference>
<gene>
    <name evidence="1" type="ORF">QFZ46_000035</name>
</gene>
<dbReference type="EMBL" id="JAUSXK010000001">
    <property type="protein sequence ID" value="MDQ0641875.1"/>
    <property type="molecule type" value="Genomic_DNA"/>
</dbReference>
<protein>
    <submittedName>
        <fullName evidence="1">Uncharacterized protein</fullName>
    </submittedName>
</protein>
<dbReference type="RefSeq" id="WP_307357071.1">
    <property type="nucleotide sequence ID" value="NZ_JAUSXK010000001.1"/>
</dbReference>
<evidence type="ECO:0000313" key="2">
    <source>
        <dbReference type="Proteomes" id="UP001239085"/>
    </source>
</evidence>
<evidence type="ECO:0000313" key="1">
    <source>
        <dbReference type="EMBL" id="MDQ0641875.1"/>
    </source>
</evidence>
<comment type="caution">
    <text evidence="1">The sequence shown here is derived from an EMBL/GenBank/DDBJ whole genome shotgun (WGS) entry which is preliminary data.</text>
</comment>
<sequence>MSAVVATRAIAVPRGASTIERTSIRLAAAMTRWATRRAERRQDRRAAMLVSIKDEQTRKPDPRATDHALAQMGMRLR</sequence>
<proteinExistence type="predicted"/>
<name>A0ABU0P3H0_9MICO</name>
<keyword evidence="2" id="KW-1185">Reference proteome</keyword>
<dbReference type="Proteomes" id="UP001239085">
    <property type="component" value="Unassembled WGS sequence"/>
</dbReference>